<feature type="chain" id="PRO_5020395008" evidence="2">
    <location>
        <begin position="19"/>
        <end position="464"/>
    </location>
</feature>
<dbReference type="OrthoDB" id="9770043at2"/>
<dbReference type="InterPro" id="IPR011042">
    <property type="entry name" value="6-blade_b-propeller_TolB-like"/>
</dbReference>
<gene>
    <name evidence="5" type="ORF">EQG61_03390</name>
</gene>
<accession>A0A4Q1KDH1</accession>
<keyword evidence="1 2" id="KW-0732">Signal</keyword>
<dbReference type="AlphaFoldDB" id="A0A4Q1KDH1"/>
<sequence>MKKIYSLLLLGWSCLSMAQIISLQTYVTGLSGAVEITHCGDTRLFVVQKGGQIRIIQNNALVTTPFLDISSLTVNSGEQGFLGLAFHPNYATNGQFFVNYTDLAGDTVIARYTVSSSNPNVANPTGTILMTIDQPYNNHNGGTLKFGPDGYLYIGMGDGGSGGDPQNFAQNLTVNATTPSRIYLGKMLRLDVNTTAGSLNYGYPPTNPFINESGKQEIWALGLRNPWKFSFNRLNGDLWIADVGQNAVEEINRISTPLPNTGLNFGWKCFEGTAVYASCSNTTGMIAPVAEYTHAATGGCSITGGYVYTGSLYPNMLNKYYFADYCQNRMGILDIATGSITYTPYFNGNNNFTTFGEDVNGELYVTGGSTIFRITDASFNTAQFSALGLAVAPNPTKGIVQIQNPKLVAIDHIQLTDLTGKTIAEHKPETTSTIALNFEGVAPGMYFLHINQNGATYTEKILFE</sequence>
<dbReference type="Pfam" id="PF07995">
    <property type="entry name" value="GSDH"/>
    <property type="match status" value="1"/>
</dbReference>
<dbReference type="NCBIfam" id="TIGR04183">
    <property type="entry name" value="Por_Secre_tail"/>
    <property type="match status" value="1"/>
</dbReference>
<evidence type="ECO:0000259" key="4">
    <source>
        <dbReference type="Pfam" id="PF18962"/>
    </source>
</evidence>
<dbReference type="Pfam" id="PF18962">
    <property type="entry name" value="Por_Secre_tail"/>
    <property type="match status" value="1"/>
</dbReference>
<feature type="domain" description="Glucose/Sorbosone dehydrogenase" evidence="3">
    <location>
        <begin position="35"/>
        <end position="336"/>
    </location>
</feature>
<evidence type="ECO:0000256" key="1">
    <source>
        <dbReference type="ARBA" id="ARBA00022729"/>
    </source>
</evidence>
<feature type="domain" description="Secretion system C-terminal sorting" evidence="4">
    <location>
        <begin position="393"/>
        <end position="461"/>
    </location>
</feature>
<name>A0A4Q1KDH1_9FLAO</name>
<dbReference type="InterPro" id="IPR011041">
    <property type="entry name" value="Quinoprot_gluc/sorb_DH_b-prop"/>
</dbReference>
<reference evidence="6" key="1">
    <citation type="submission" date="2019-01" db="EMBL/GenBank/DDBJ databases">
        <title>Cytophagaceae bacterium strain CAR-16.</title>
        <authorList>
            <person name="Chen W.-M."/>
        </authorList>
    </citation>
    <scope>NUCLEOTIDE SEQUENCE [LARGE SCALE GENOMIC DNA]</scope>
    <source>
        <strain evidence="6">WWJ-16</strain>
    </source>
</reference>
<keyword evidence="6" id="KW-1185">Reference proteome</keyword>
<protein>
    <submittedName>
        <fullName evidence="5">T9SS type A sorting domain-containing protein</fullName>
    </submittedName>
</protein>
<proteinExistence type="predicted"/>
<dbReference type="InterPro" id="IPR026444">
    <property type="entry name" value="Secre_tail"/>
</dbReference>
<dbReference type="Gene3D" id="2.120.10.30">
    <property type="entry name" value="TolB, C-terminal domain"/>
    <property type="match status" value="1"/>
</dbReference>
<dbReference type="RefSeq" id="WP_129460480.1">
    <property type="nucleotide sequence ID" value="NZ_SBKN01000001.1"/>
</dbReference>
<dbReference type="Proteomes" id="UP000289857">
    <property type="component" value="Unassembled WGS sequence"/>
</dbReference>
<dbReference type="SUPFAM" id="SSF50952">
    <property type="entry name" value="Soluble quinoprotein glucose dehydrogenase"/>
    <property type="match status" value="1"/>
</dbReference>
<evidence type="ECO:0000259" key="3">
    <source>
        <dbReference type="Pfam" id="PF07995"/>
    </source>
</evidence>
<dbReference type="PANTHER" id="PTHR19328">
    <property type="entry name" value="HEDGEHOG-INTERACTING PROTEIN"/>
    <property type="match status" value="1"/>
</dbReference>
<organism evidence="5 6">
    <name type="scientific">Flavobacterium stagni</name>
    <dbReference type="NCBI Taxonomy" id="2506421"/>
    <lineage>
        <taxon>Bacteria</taxon>
        <taxon>Pseudomonadati</taxon>
        <taxon>Bacteroidota</taxon>
        <taxon>Flavobacteriia</taxon>
        <taxon>Flavobacteriales</taxon>
        <taxon>Flavobacteriaceae</taxon>
        <taxon>Flavobacterium</taxon>
    </lineage>
</organism>
<evidence type="ECO:0000313" key="6">
    <source>
        <dbReference type="Proteomes" id="UP000289857"/>
    </source>
</evidence>
<feature type="signal peptide" evidence="2">
    <location>
        <begin position="1"/>
        <end position="18"/>
    </location>
</feature>
<dbReference type="PANTHER" id="PTHR19328:SF75">
    <property type="entry name" value="ALDOSE SUGAR DEHYDROGENASE YLII"/>
    <property type="match status" value="1"/>
</dbReference>
<evidence type="ECO:0000256" key="2">
    <source>
        <dbReference type="SAM" id="SignalP"/>
    </source>
</evidence>
<evidence type="ECO:0000313" key="5">
    <source>
        <dbReference type="EMBL" id="RXR24504.1"/>
    </source>
</evidence>
<comment type="caution">
    <text evidence="5">The sequence shown here is derived from an EMBL/GenBank/DDBJ whole genome shotgun (WGS) entry which is preliminary data.</text>
</comment>
<dbReference type="InterPro" id="IPR012938">
    <property type="entry name" value="Glc/Sorbosone_DH"/>
</dbReference>
<dbReference type="EMBL" id="SBKN01000001">
    <property type="protein sequence ID" value="RXR24504.1"/>
    <property type="molecule type" value="Genomic_DNA"/>
</dbReference>